<evidence type="ECO:0000256" key="1">
    <source>
        <dbReference type="ARBA" id="ARBA00022801"/>
    </source>
</evidence>
<feature type="domain" description="AB hydrolase-1" evidence="3">
    <location>
        <begin position="54"/>
        <end position="302"/>
    </location>
</feature>
<dbReference type="EMBL" id="FXXP01000003">
    <property type="protein sequence ID" value="SMX30106.1"/>
    <property type="molecule type" value="Genomic_DNA"/>
</dbReference>
<dbReference type="SUPFAM" id="SSF53474">
    <property type="entry name" value="alpha/beta-Hydrolases"/>
    <property type="match status" value="1"/>
</dbReference>
<dbReference type="RefSeq" id="WP_099248870.1">
    <property type="nucleotide sequence ID" value="NZ_FXXP01000003.1"/>
</dbReference>
<dbReference type="AlphaFoldDB" id="A0A238JJZ9"/>
<dbReference type="InterPro" id="IPR000073">
    <property type="entry name" value="AB_hydrolase_1"/>
</dbReference>
<dbReference type="GO" id="GO:0018786">
    <property type="term" value="F:haloalkane dehalogenase activity"/>
    <property type="evidence" value="ECO:0007669"/>
    <property type="project" value="UniProtKB-EC"/>
</dbReference>
<dbReference type="Gene3D" id="3.40.50.1820">
    <property type="entry name" value="alpha/beta hydrolase"/>
    <property type="match status" value="1"/>
</dbReference>
<dbReference type="EC" id="3.8.1.5" evidence="4"/>
<dbReference type="InterPro" id="IPR029058">
    <property type="entry name" value="AB_hydrolase_fold"/>
</dbReference>
<evidence type="ECO:0000313" key="5">
    <source>
        <dbReference type="Proteomes" id="UP000225972"/>
    </source>
</evidence>
<dbReference type="PRINTS" id="PR00111">
    <property type="entry name" value="ABHYDROLASE"/>
</dbReference>
<accession>A0A238JJZ9</accession>
<dbReference type="NCBIfam" id="NF002938">
    <property type="entry name" value="PRK03592.1"/>
    <property type="match status" value="1"/>
</dbReference>
<keyword evidence="2" id="KW-0732">Signal</keyword>
<feature type="chain" id="PRO_5012466770" evidence="2">
    <location>
        <begin position="25"/>
        <end position="318"/>
    </location>
</feature>
<keyword evidence="1 4" id="KW-0378">Hydrolase</keyword>
<keyword evidence="5" id="KW-1185">Reference proteome</keyword>
<dbReference type="OrthoDB" id="9804723at2"/>
<dbReference type="PANTHER" id="PTHR43329">
    <property type="entry name" value="EPOXIDE HYDROLASE"/>
    <property type="match status" value="1"/>
</dbReference>
<feature type="signal peptide" evidence="2">
    <location>
        <begin position="1"/>
        <end position="24"/>
    </location>
</feature>
<gene>
    <name evidence="4" type="primary">dhaA_2</name>
    <name evidence="4" type="ORF">TRP8649_04246</name>
</gene>
<organism evidence="4 5">
    <name type="scientific">Pelagimonas phthalicica</name>
    <dbReference type="NCBI Taxonomy" id="1037362"/>
    <lineage>
        <taxon>Bacteria</taxon>
        <taxon>Pseudomonadati</taxon>
        <taxon>Pseudomonadota</taxon>
        <taxon>Alphaproteobacteria</taxon>
        <taxon>Rhodobacterales</taxon>
        <taxon>Roseobacteraceae</taxon>
        <taxon>Pelagimonas</taxon>
    </lineage>
</organism>
<proteinExistence type="predicted"/>
<reference evidence="5" key="1">
    <citation type="submission" date="2017-05" db="EMBL/GenBank/DDBJ databases">
        <authorList>
            <person name="Rodrigo-Torres L."/>
            <person name="Arahal R. D."/>
            <person name="Lucena T."/>
        </authorList>
    </citation>
    <scope>NUCLEOTIDE SEQUENCE [LARGE SCALE GENOMIC DNA]</scope>
    <source>
        <strain evidence="5">CECT 8649</strain>
    </source>
</reference>
<dbReference type="InterPro" id="IPR000639">
    <property type="entry name" value="Epox_hydrolase-like"/>
</dbReference>
<dbReference type="PRINTS" id="PR00412">
    <property type="entry name" value="EPOXHYDRLASE"/>
</dbReference>
<protein>
    <submittedName>
        <fullName evidence="4">Haloalkane dehalogenase</fullName>
        <ecNumber evidence="4">3.8.1.5</ecNumber>
    </submittedName>
</protein>
<dbReference type="Proteomes" id="UP000225972">
    <property type="component" value="Unassembled WGS sequence"/>
</dbReference>
<evidence type="ECO:0000259" key="3">
    <source>
        <dbReference type="Pfam" id="PF00561"/>
    </source>
</evidence>
<evidence type="ECO:0000256" key="2">
    <source>
        <dbReference type="SAM" id="SignalP"/>
    </source>
</evidence>
<sequence>MQRRHFLTSTAAIAALGLPKLTLAAGSADFPFEMKTKEILGQSMAYVDEGAGDPVVFFHGNPTSSYLWRNIIPAVTGTHRAIAADMIGMGQSAKPADLAYTYDDHAAHLHGLLDALDLQNATLVLHDWGGALGFDWAMQNPDRVKAIAFMETIAPPAMPFASYEAMGEFGELFKAWRTPGVGEKMILEDNMFINEILGKIAVATPLDAPTLAHYNSYYANAAQRAPLLEWPRQVPIGGEPARTTALTNEIAGYLTTSDIPKLLFHVTPGAIMPPDAVKWLQANVPNLSTIHLGPGAHFIQEDYPVEIGQGLADWLKEI</sequence>
<dbReference type="Pfam" id="PF00561">
    <property type="entry name" value="Abhydrolase_1"/>
    <property type="match status" value="1"/>
</dbReference>
<evidence type="ECO:0000313" key="4">
    <source>
        <dbReference type="EMBL" id="SMX30106.1"/>
    </source>
</evidence>
<name>A0A238JJZ9_9RHOB</name>